<gene>
    <name evidence="1" type="ORF">BV25DRAFT_24322</name>
</gene>
<reference evidence="1" key="1">
    <citation type="submission" date="2021-03" db="EMBL/GenBank/DDBJ databases">
        <authorList>
            <consortium name="DOE Joint Genome Institute"/>
            <person name="Ahrendt S."/>
            <person name="Looney B.P."/>
            <person name="Miyauchi S."/>
            <person name="Morin E."/>
            <person name="Drula E."/>
            <person name="Courty P.E."/>
            <person name="Chicoki N."/>
            <person name="Fauchery L."/>
            <person name="Kohler A."/>
            <person name="Kuo A."/>
            <person name="Labutti K."/>
            <person name="Pangilinan J."/>
            <person name="Lipzen A."/>
            <person name="Riley R."/>
            <person name="Andreopoulos W."/>
            <person name="He G."/>
            <person name="Johnson J."/>
            <person name="Barry K.W."/>
            <person name="Grigoriev I.V."/>
            <person name="Nagy L."/>
            <person name="Hibbett D."/>
            <person name="Henrissat B."/>
            <person name="Matheny P.B."/>
            <person name="Labbe J."/>
            <person name="Martin F."/>
        </authorList>
    </citation>
    <scope>NUCLEOTIDE SEQUENCE</scope>
    <source>
        <strain evidence="1">HHB10654</strain>
    </source>
</reference>
<dbReference type="Proteomes" id="UP000814140">
    <property type="component" value="Unassembled WGS sequence"/>
</dbReference>
<name>A0ACB8TJW1_9AGAM</name>
<evidence type="ECO:0000313" key="1">
    <source>
        <dbReference type="EMBL" id="KAI0068675.1"/>
    </source>
</evidence>
<protein>
    <submittedName>
        <fullName evidence="1">Uncharacterized protein</fullName>
    </submittedName>
</protein>
<sequence length="445" mass="47581">MSSTSSSASSSASSASSSPPPKSPQKRKRIENPVEEASDSDSEDESSASGSDSESEEPVLSHAAKRKQKKASKRTTENHGDSGAVKKEGAAGAKATPGALPKRQNSVWVGNLAFKTTPDALRQFFDGVGEITRIHIPTKPGAPGAAGPARRENRGFAYVDFATLDAKIVAISMSERNLEGRRLLIKDGDDFTGRPAAPQATSDASPDGDAPKTATSGTGLTKTARKILASQKQPPAQTLFLGNLGFEATEDAIRGLFEAHRVRRDLGAANDRDKPDQWIRKVRMGTFEDSGNCKGFAFVDFTTTEHATAALVNPKNHQLNGRKLVVEYASADAVRRGGGGPRPNKREKVFRRDDPESGGPRKKRKLKQAEREKAEAVVGVTTGAPAPVQERSAQKERSASKGELTGDRRERSNKRRAAPGAALALARREQVSIVPSQGKRIVFEA</sequence>
<dbReference type="EMBL" id="MU277187">
    <property type="protein sequence ID" value="KAI0068675.1"/>
    <property type="molecule type" value="Genomic_DNA"/>
</dbReference>
<evidence type="ECO:0000313" key="2">
    <source>
        <dbReference type="Proteomes" id="UP000814140"/>
    </source>
</evidence>
<accession>A0ACB8TJW1</accession>
<proteinExistence type="predicted"/>
<comment type="caution">
    <text evidence="1">The sequence shown here is derived from an EMBL/GenBank/DDBJ whole genome shotgun (WGS) entry which is preliminary data.</text>
</comment>
<reference evidence="1" key="2">
    <citation type="journal article" date="2022" name="New Phytol.">
        <title>Evolutionary transition to the ectomycorrhizal habit in the genomes of a hyperdiverse lineage of mushroom-forming fungi.</title>
        <authorList>
            <person name="Looney B."/>
            <person name="Miyauchi S."/>
            <person name="Morin E."/>
            <person name="Drula E."/>
            <person name="Courty P.E."/>
            <person name="Kohler A."/>
            <person name="Kuo A."/>
            <person name="LaButti K."/>
            <person name="Pangilinan J."/>
            <person name="Lipzen A."/>
            <person name="Riley R."/>
            <person name="Andreopoulos W."/>
            <person name="He G."/>
            <person name="Johnson J."/>
            <person name="Nolan M."/>
            <person name="Tritt A."/>
            <person name="Barry K.W."/>
            <person name="Grigoriev I.V."/>
            <person name="Nagy L.G."/>
            <person name="Hibbett D."/>
            <person name="Henrissat B."/>
            <person name="Matheny P.B."/>
            <person name="Labbe J."/>
            <person name="Martin F.M."/>
        </authorList>
    </citation>
    <scope>NUCLEOTIDE SEQUENCE</scope>
    <source>
        <strain evidence="1">HHB10654</strain>
    </source>
</reference>
<organism evidence="1 2">
    <name type="scientific">Artomyces pyxidatus</name>
    <dbReference type="NCBI Taxonomy" id="48021"/>
    <lineage>
        <taxon>Eukaryota</taxon>
        <taxon>Fungi</taxon>
        <taxon>Dikarya</taxon>
        <taxon>Basidiomycota</taxon>
        <taxon>Agaricomycotina</taxon>
        <taxon>Agaricomycetes</taxon>
        <taxon>Russulales</taxon>
        <taxon>Auriscalpiaceae</taxon>
        <taxon>Artomyces</taxon>
    </lineage>
</organism>
<keyword evidence="2" id="KW-1185">Reference proteome</keyword>